<accession>A0A9D4N702</accession>
<proteinExistence type="predicted"/>
<comment type="caution">
    <text evidence="1">The sequence shown here is derived from an EMBL/GenBank/DDBJ whole genome shotgun (WGS) entry which is preliminary data.</text>
</comment>
<organism evidence="1 2">
    <name type="scientific">Dreissena polymorpha</name>
    <name type="common">Zebra mussel</name>
    <name type="synonym">Mytilus polymorpha</name>
    <dbReference type="NCBI Taxonomy" id="45954"/>
    <lineage>
        <taxon>Eukaryota</taxon>
        <taxon>Metazoa</taxon>
        <taxon>Spiralia</taxon>
        <taxon>Lophotrochozoa</taxon>
        <taxon>Mollusca</taxon>
        <taxon>Bivalvia</taxon>
        <taxon>Autobranchia</taxon>
        <taxon>Heteroconchia</taxon>
        <taxon>Euheterodonta</taxon>
        <taxon>Imparidentia</taxon>
        <taxon>Neoheterodontei</taxon>
        <taxon>Myida</taxon>
        <taxon>Dreissenoidea</taxon>
        <taxon>Dreissenidae</taxon>
        <taxon>Dreissena</taxon>
    </lineage>
</organism>
<protein>
    <submittedName>
        <fullName evidence="1">Uncharacterized protein</fullName>
    </submittedName>
</protein>
<sequence length="116" mass="13239">MYMPFFLDVFNHSGIPESFSADYKYHNLVYHSKVIQKQKTMAGWRTLVSSWLFMRLLAAIGTKAQQPNGAVRGVCINGWCPETRNLPEQLVSLQIRQCRVQQLLSPDSRPSSTPPQ</sequence>
<keyword evidence="2" id="KW-1185">Reference proteome</keyword>
<dbReference type="Proteomes" id="UP000828390">
    <property type="component" value="Unassembled WGS sequence"/>
</dbReference>
<reference evidence="1" key="1">
    <citation type="journal article" date="2019" name="bioRxiv">
        <title>The Genome of the Zebra Mussel, Dreissena polymorpha: A Resource for Invasive Species Research.</title>
        <authorList>
            <person name="McCartney M.A."/>
            <person name="Auch B."/>
            <person name="Kono T."/>
            <person name="Mallez S."/>
            <person name="Zhang Y."/>
            <person name="Obille A."/>
            <person name="Becker A."/>
            <person name="Abrahante J.E."/>
            <person name="Garbe J."/>
            <person name="Badalamenti J.P."/>
            <person name="Herman A."/>
            <person name="Mangelson H."/>
            <person name="Liachko I."/>
            <person name="Sullivan S."/>
            <person name="Sone E.D."/>
            <person name="Koren S."/>
            <person name="Silverstein K.A.T."/>
            <person name="Beckman K.B."/>
            <person name="Gohl D.M."/>
        </authorList>
    </citation>
    <scope>NUCLEOTIDE SEQUENCE</scope>
    <source>
        <strain evidence="1">Duluth1</strain>
        <tissue evidence="1">Whole animal</tissue>
    </source>
</reference>
<dbReference type="AlphaFoldDB" id="A0A9D4N702"/>
<dbReference type="EMBL" id="JAIWYP010000001">
    <property type="protein sequence ID" value="KAH3890902.1"/>
    <property type="molecule type" value="Genomic_DNA"/>
</dbReference>
<gene>
    <name evidence="1" type="ORF">DPMN_014992</name>
</gene>
<evidence type="ECO:0000313" key="2">
    <source>
        <dbReference type="Proteomes" id="UP000828390"/>
    </source>
</evidence>
<name>A0A9D4N702_DREPO</name>
<reference evidence="1" key="2">
    <citation type="submission" date="2020-11" db="EMBL/GenBank/DDBJ databases">
        <authorList>
            <person name="McCartney M.A."/>
            <person name="Auch B."/>
            <person name="Kono T."/>
            <person name="Mallez S."/>
            <person name="Becker A."/>
            <person name="Gohl D.M."/>
            <person name="Silverstein K.A.T."/>
            <person name="Koren S."/>
            <person name="Bechman K.B."/>
            <person name="Herman A."/>
            <person name="Abrahante J.E."/>
            <person name="Garbe J."/>
        </authorList>
    </citation>
    <scope>NUCLEOTIDE SEQUENCE</scope>
    <source>
        <strain evidence="1">Duluth1</strain>
        <tissue evidence="1">Whole animal</tissue>
    </source>
</reference>
<evidence type="ECO:0000313" key="1">
    <source>
        <dbReference type="EMBL" id="KAH3890902.1"/>
    </source>
</evidence>